<keyword evidence="4" id="KW-1185">Reference proteome</keyword>
<feature type="signal peptide" evidence="2">
    <location>
        <begin position="1"/>
        <end position="18"/>
    </location>
</feature>
<feature type="chain" id="PRO_5046224128" description="Inosine/uridine-preferring nucleoside hydrolase domain-containing protein" evidence="2">
    <location>
        <begin position="19"/>
        <end position="395"/>
    </location>
</feature>
<reference evidence="3 4" key="1">
    <citation type="submission" date="2024-02" db="EMBL/GenBank/DDBJ databases">
        <title>Discinaceae phylogenomics.</title>
        <authorList>
            <person name="Dirks A.C."/>
            <person name="James T.Y."/>
        </authorList>
    </citation>
    <scope>NUCLEOTIDE SEQUENCE [LARGE SCALE GENOMIC DNA]</scope>
    <source>
        <strain evidence="3 4">ACD0624</strain>
    </source>
</reference>
<dbReference type="SUPFAM" id="SSF53590">
    <property type="entry name" value="Nucleoside hydrolase"/>
    <property type="match status" value="1"/>
</dbReference>
<evidence type="ECO:0000313" key="4">
    <source>
        <dbReference type="Proteomes" id="UP001447188"/>
    </source>
</evidence>
<keyword evidence="2" id="KW-0732">Signal</keyword>
<dbReference type="Proteomes" id="UP001447188">
    <property type="component" value="Unassembled WGS sequence"/>
</dbReference>
<dbReference type="PANTHER" id="PTHR43264:SF1">
    <property type="entry name" value="INOSINE_URIDINE-PREFERRING NUCLEOSIDE HYDROLASE DOMAIN-CONTAINING PROTEIN"/>
    <property type="match status" value="1"/>
</dbReference>
<evidence type="ECO:0000256" key="1">
    <source>
        <dbReference type="SAM" id="MobiDB-lite"/>
    </source>
</evidence>
<protein>
    <recommendedName>
        <fullName evidence="5">Inosine/uridine-preferring nucleoside hydrolase domain-containing protein</fullName>
    </recommendedName>
</protein>
<sequence>MRLLIPTLALATIGGALANCARKQLIIDTDFYNLPDDSNALAIANILELWGEVNILGVISDIRSRFAPPAIDAVNTYYGHPNIPVAILKPLDNSTRDPNFPQLGGWVDILAEKFPEDVNDGSNTTDPVTLYRTLLAGAGDQSITIAVIGFFDAMYKFVDSPPDAISPLTGFELIKKKVVELVVQADGSGNPFNLAYHNGTFAAHVLNNWPTKLTFVPGYVGRTIVMGAKLAVELDPKTNPISFVWNATIGPNKTNPAWDPAAIYYAIRGLDDVYHYNKTGGSVIVYPNGTTRWNATGTPPATQNWVDLSISNVTFAERLEDILLWEPGHTVSGSLARCGIPGWSSNNSSAPGSGITPPTPTNTPTEPFMGSASNVVLQKSVMFGAIVMIVAALGI</sequence>
<accession>A0ABR3GJW3</accession>
<dbReference type="EMBL" id="JBBBZM010000054">
    <property type="protein sequence ID" value="KAL0636229.1"/>
    <property type="molecule type" value="Genomic_DNA"/>
</dbReference>
<dbReference type="Gene3D" id="3.90.245.10">
    <property type="entry name" value="Ribonucleoside hydrolase-like"/>
    <property type="match status" value="1"/>
</dbReference>
<dbReference type="InterPro" id="IPR036452">
    <property type="entry name" value="Ribo_hydro-like"/>
</dbReference>
<gene>
    <name evidence="3" type="ORF">Q9L58_004790</name>
</gene>
<dbReference type="PANTHER" id="PTHR43264">
    <property type="match status" value="1"/>
</dbReference>
<organism evidence="3 4">
    <name type="scientific">Discina gigas</name>
    <dbReference type="NCBI Taxonomy" id="1032678"/>
    <lineage>
        <taxon>Eukaryota</taxon>
        <taxon>Fungi</taxon>
        <taxon>Dikarya</taxon>
        <taxon>Ascomycota</taxon>
        <taxon>Pezizomycotina</taxon>
        <taxon>Pezizomycetes</taxon>
        <taxon>Pezizales</taxon>
        <taxon>Discinaceae</taxon>
        <taxon>Discina</taxon>
    </lineage>
</organism>
<comment type="caution">
    <text evidence="3">The sequence shown here is derived from an EMBL/GenBank/DDBJ whole genome shotgun (WGS) entry which is preliminary data.</text>
</comment>
<feature type="region of interest" description="Disordered" evidence="1">
    <location>
        <begin position="347"/>
        <end position="366"/>
    </location>
</feature>
<evidence type="ECO:0008006" key="5">
    <source>
        <dbReference type="Google" id="ProtNLM"/>
    </source>
</evidence>
<proteinExistence type="predicted"/>
<name>A0ABR3GJW3_9PEZI</name>
<evidence type="ECO:0000256" key="2">
    <source>
        <dbReference type="SAM" id="SignalP"/>
    </source>
</evidence>
<evidence type="ECO:0000313" key="3">
    <source>
        <dbReference type="EMBL" id="KAL0636229.1"/>
    </source>
</evidence>